<protein>
    <recommendedName>
        <fullName evidence="2">TNT domain-containing protein</fullName>
    </recommendedName>
</protein>
<reference evidence="3 4" key="1">
    <citation type="journal article" date="2018" name="PLoS Genet.">
        <title>Repeat elements organise 3D genome structure and mediate transcription in the filamentous fungus Epichloe festucae.</title>
        <authorList>
            <person name="Winter D.J."/>
            <person name="Ganley A.R.D."/>
            <person name="Young C.A."/>
            <person name="Liachko I."/>
            <person name="Schardl C.L."/>
            <person name="Dupont P.Y."/>
            <person name="Berry D."/>
            <person name="Ram A."/>
            <person name="Scott B."/>
            <person name="Cox M.P."/>
        </authorList>
    </citation>
    <scope>NUCLEOTIDE SEQUENCE [LARGE SCALE GENOMIC DNA]</scope>
    <source>
        <strain evidence="3 4">Fl1</strain>
    </source>
</reference>
<keyword evidence="1" id="KW-0732">Signal</keyword>
<dbReference type="Proteomes" id="UP000594364">
    <property type="component" value="Chromosome 3"/>
</dbReference>
<accession>A0A7S9KTR4</accession>
<dbReference type="GO" id="GO:0050135">
    <property type="term" value="F:NADP+ nucleosidase activity"/>
    <property type="evidence" value="ECO:0007669"/>
    <property type="project" value="InterPro"/>
</dbReference>
<organism evidence="3 4">
    <name type="scientific">Epichloe festucae (strain Fl1)</name>
    <dbReference type="NCBI Taxonomy" id="877507"/>
    <lineage>
        <taxon>Eukaryota</taxon>
        <taxon>Fungi</taxon>
        <taxon>Dikarya</taxon>
        <taxon>Ascomycota</taxon>
        <taxon>Pezizomycotina</taxon>
        <taxon>Sordariomycetes</taxon>
        <taxon>Hypocreomycetidae</taxon>
        <taxon>Hypocreales</taxon>
        <taxon>Clavicipitaceae</taxon>
        <taxon>Epichloe</taxon>
    </lineage>
</organism>
<evidence type="ECO:0000313" key="3">
    <source>
        <dbReference type="EMBL" id="QPH02630.1"/>
    </source>
</evidence>
<dbReference type="Pfam" id="PF14021">
    <property type="entry name" value="TNT"/>
    <property type="match status" value="1"/>
</dbReference>
<dbReference type="PANTHER" id="PTHR42059">
    <property type="entry name" value="TNT DOMAIN-CONTAINING PROTEIN"/>
    <property type="match status" value="1"/>
</dbReference>
<keyword evidence="4" id="KW-1185">Reference proteome</keyword>
<name>A0A7S9KTR4_EPIFF</name>
<dbReference type="InterPro" id="IPR053024">
    <property type="entry name" value="Fungal_surface_NADase"/>
</dbReference>
<dbReference type="OrthoDB" id="2923349at2759"/>
<dbReference type="AlphaFoldDB" id="A0A7S9KTR4"/>
<evidence type="ECO:0000259" key="2">
    <source>
        <dbReference type="Pfam" id="PF14021"/>
    </source>
</evidence>
<dbReference type="EMBL" id="CP031387">
    <property type="protein sequence ID" value="QPH02630.1"/>
    <property type="molecule type" value="Genomic_DNA"/>
</dbReference>
<evidence type="ECO:0000313" key="4">
    <source>
        <dbReference type="Proteomes" id="UP000594364"/>
    </source>
</evidence>
<dbReference type="InterPro" id="IPR025331">
    <property type="entry name" value="TNT"/>
</dbReference>
<feature type="chain" id="PRO_5034196877" description="TNT domain-containing protein" evidence="1">
    <location>
        <begin position="21"/>
        <end position="305"/>
    </location>
</feature>
<feature type="domain" description="TNT" evidence="2">
    <location>
        <begin position="114"/>
        <end position="208"/>
    </location>
</feature>
<dbReference type="PANTHER" id="PTHR42059:SF1">
    <property type="entry name" value="TNT DOMAIN-CONTAINING PROTEIN"/>
    <property type="match status" value="1"/>
</dbReference>
<feature type="signal peptide" evidence="1">
    <location>
        <begin position="1"/>
        <end position="20"/>
    </location>
</feature>
<proteinExistence type="predicted"/>
<sequence length="305" mass="33460">MMIIKRLGVCLGLWALGANAAAIPAQPDCGCKGTIPDSSLVKEVICGDQRLGPVDVHATRTIDLMTKAWSRLGGLCPGKWLEKWTSEDGRFVYPSDDGFQLDEKRTAVKQAAVLCPGTLVDRFGGERGSFLSPAGMPYEKRSVPPQNLVTGKEANSPLFNYHVYMVVKEMPVTAGCIAPWFDQPGLGIQYMMNGSVSAAIENGFLERVELKHDSLPKSDSRAEKVQVQGRLVAVISQQDTSQMERATQSRQCLTIDSLDILIHRTAFFKALCSSQLLYLSKTTCKECKTRIFLPIRSQSGCPGRN</sequence>
<gene>
    <name evidence="3" type="ORF">C2857_006844</name>
</gene>
<evidence type="ECO:0000256" key="1">
    <source>
        <dbReference type="SAM" id="SignalP"/>
    </source>
</evidence>